<dbReference type="PANTHER" id="PTHR35340:SF5">
    <property type="entry name" value="ASST-DOMAIN-CONTAINING PROTEIN"/>
    <property type="match status" value="1"/>
</dbReference>
<evidence type="ECO:0000313" key="4">
    <source>
        <dbReference type="Proteomes" id="UP000749293"/>
    </source>
</evidence>
<evidence type="ECO:0000256" key="2">
    <source>
        <dbReference type="SAM" id="Phobius"/>
    </source>
</evidence>
<organism evidence="3 4">
    <name type="scientific">Geosmithia morbida</name>
    <dbReference type="NCBI Taxonomy" id="1094350"/>
    <lineage>
        <taxon>Eukaryota</taxon>
        <taxon>Fungi</taxon>
        <taxon>Dikarya</taxon>
        <taxon>Ascomycota</taxon>
        <taxon>Pezizomycotina</taxon>
        <taxon>Sordariomycetes</taxon>
        <taxon>Hypocreomycetidae</taxon>
        <taxon>Hypocreales</taxon>
        <taxon>Bionectriaceae</taxon>
        <taxon>Geosmithia</taxon>
    </lineage>
</organism>
<proteinExistence type="predicted"/>
<dbReference type="Pfam" id="PF14269">
    <property type="entry name" value="Arylsulfotran_2"/>
    <property type="match status" value="1"/>
</dbReference>
<keyword evidence="2" id="KW-1133">Transmembrane helix</keyword>
<protein>
    <submittedName>
        <fullName evidence="3">Arylsulfotransferase (ASST)</fullName>
    </submittedName>
</protein>
<dbReference type="RefSeq" id="XP_035321443.1">
    <property type="nucleotide sequence ID" value="XM_035469063.1"/>
</dbReference>
<keyword evidence="4" id="KW-1185">Reference proteome</keyword>
<dbReference type="PANTHER" id="PTHR35340">
    <property type="entry name" value="PQQ ENZYME REPEAT PROTEIN-RELATED"/>
    <property type="match status" value="1"/>
</dbReference>
<keyword evidence="2" id="KW-0812">Transmembrane</keyword>
<dbReference type="OrthoDB" id="5427350at2759"/>
<dbReference type="GeneID" id="55973321"/>
<dbReference type="InterPro" id="IPR039535">
    <property type="entry name" value="ASST-like"/>
</dbReference>
<feature type="region of interest" description="Disordered" evidence="1">
    <location>
        <begin position="34"/>
        <end position="54"/>
    </location>
</feature>
<evidence type="ECO:0000256" key="1">
    <source>
        <dbReference type="SAM" id="MobiDB-lite"/>
    </source>
</evidence>
<keyword evidence="2" id="KW-0472">Membrane</keyword>
<accession>A0A9P5D3R6</accession>
<reference evidence="3" key="1">
    <citation type="submission" date="2020-03" db="EMBL/GenBank/DDBJ databases">
        <title>Site-based positive gene gene selection in Geosmithia morbida across the United States reveals a broad range of putative effectors and factors for local host and environmental adapation.</title>
        <authorList>
            <person name="Onufrak A."/>
            <person name="Murdoch R.W."/>
            <person name="Gazis R."/>
            <person name="Huff M."/>
            <person name="Staton M."/>
            <person name="Klingeman W."/>
            <person name="Hadziabdic D."/>
        </authorList>
    </citation>
    <scope>NUCLEOTIDE SEQUENCE</scope>
    <source>
        <strain evidence="3">1262</strain>
    </source>
</reference>
<comment type="caution">
    <text evidence="3">The sequence shown here is derived from an EMBL/GenBank/DDBJ whole genome shotgun (WGS) entry which is preliminary data.</text>
</comment>
<dbReference type="EMBL" id="JAANYQ010000008">
    <property type="protein sequence ID" value="KAF4122791.1"/>
    <property type="molecule type" value="Genomic_DNA"/>
</dbReference>
<name>A0A9P5D3R6_9HYPO</name>
<gene>
    <name evidence="3" type="ORF">GMORB2_7098</name>
</gene>
<sequence length="613" mass="67928">MDTLIRSLLIAAAAAPYDLFAAAVPLDSEPSVATDAVDTAGNRPRAPRDQSKASADSHVQASYWYDWGWYGSYPRKSYESFGADSPLFNIVKADDRCEDGLLFIEPRGLYVETPGPVIVDGQGNLVWTDTKWGQAMDVKVQSYKGKDYITFWIGEDTGSFAGGTGSYLMLDDKYNLFKEVIPAGDLLGDLHEFSITEDGTALMTIYESIEGTFPGSDPDSESWTGWLYDCLFQEMDIETGELIFEWRATDHYHVLDSLQPPGWTGRNANSGFDFFHINSIDKNSEGDYLISARHMCAVACISHVDGSILWQLGGKGNSFADLSDGQATNIAWNHHASWHDNGTTVTLFDNQSNGQFNSASRSRGVKVSLNLDAMTATLTREYVAPLGYLAPSQGSVQVLPNGNVLVGWGHTPAYTEYTAEGEVLCDVHFGPIWFANFGWVKSYRDFKFPWVGRPDTNPDIAVRPDQQAVYVSWNGATEVREWHMQSSDSEDGSAATTDHERVVKTTFETRISVPDDAGAFITVVALDAAGNVLGRTRTVPRHEKTTKTLLEAPSRGWMPEPVTIFSWSLMAFLITIFALYHYRAPLRRVVRTVTKRVGKSSSSQHNYEPIPLQ</sequence>
<feature type="transmembrane region" description="Helical" evidence="2">
    <location>
        <begin position="564"/>
        <end position="582"/>
    </location>
</feature>
<evidence type="ECO:0000313" key="3">
    <source>
        <dbReference type="EMBL" id="KAF4122791.1"/>
    </source>
</evidence>
<dbReference type="Proteomes" id="UP000749293">
    <property type="component" value="Unassembled WGS sequence"/>
</dbReference>
<dbReference type="InterPro" id="IPR053143">
    <property type="entry name" value="Arylsulfate_ST"/>
</dbReference>
<dbReference type="AlphaFoldDB" id="A0A9P5D3R6"/>